<accession>E6Q9Y4</accession>
<gene>
    <name evidence="1" type="ORF">CARN5_2552</name>
</gene>
<reference evidence="1" key="1">
    <citation type="submission" date="2009-10" db="EMBL/GenBank/DDBJ databases">
        <title>Diversity of trophic interactions inside an arsenic-rich microbial ecosystem.</title>
        <authorList>
            <person name="Bertin P.N."/>
            <person name="Heinrich-Salmeron A."/>
            <person name="Pelletier E."/>
            <person name="Goulhen-Chollet F."/>
            <person name="Arsene-Ploetze F."/>
            <person name="Gallien S."/>
            <person name="Calteau A."/>
            <person name="Vallenet D."/>
            <person name="Casiot C."/>
            <person name="Chane-Woon-Ming B."/>
            <person name="Giloteaux L."/>
            <person name="Barakat M."/>
            <person name="Bonnefoy V."/>
            <person name="Bruneel O."/>
            <person name="Chandler M."/>
            <person name="Cleiss J."/>
            <person name="Duran R."/>
            <person name="Elbaz-Poulichet F."/>
            <person name="Fonknechten N."/>
            <person name="Lauga B."/>
            <person name="Mornico D."/>
            <person name="Ortet P."/>
            <person name="Schaeffer C."/>
            <person name="Siguier P."/>
            <person name="Alexander Thil Smith A."/>
            <person name="Van Dorsselaer A."/>
            <person name="Weissenbach J."/>
            <person name="Medigue C."/>
            <person name="Le Paslier D."/>
        </authorList>
    </citation>
    <scope>NUCLEOTIDE SEQUENCE</scope>
</reference>
<dbReference type="AlphaFoldDB" id="E6Q9Y4"/>
<protein>
    <submittedName>
        <fullName evidence="1">Uncharacterized protein</fullName>
    </submittedName>
</protein>
<organism evidence="1">
    <name type="scientific">mine drainage metagenome</name>
    <dbReference type="NCBI Taxonomy" id="410659"/>
    <lineage>
        <taxon>unclassified sequences</taxon>
        <taxon>metagenomes</taxon>
        <taxon>ecological metagenomes</taxon>
    </lineage>
</organism>
<sequence length="83" mass="8593">MLPPLQSIGIPALVVMLVIGHAFRKPFSSLVRAAMSAGVFRCGDSPCPASVFGLASRSPLALSEGREVRRWQDAAPKSGGSAG</sequence>
<name>E6Q9Y4_9ZZZZ</name>
<comment type="caution">
    <text evidence="1">The sequence shown here is derived from an EMBL/GenBank/DDBJ whole genome shotgun (WGS) entry which is preliminary data.</text>
</comment>
<proteinExistence type="predicted"/>
<dbReference type="EMBL" id="CABP01000039">
    <property type="protein sequence ID" value="CBI04010.1"/>
    <property type="molecule type" value="Genomic_DNA"/>
</dbReference>
<evidence type="ECO:0000313" key="1">
    <source>
        <dbReference type="EMBL" id="CBI04010.1"/>
    </source>
</evidence>